<accession>A0A7C8ICE0</accession>
<dbReference type="EMBL" id="JAADJZ010000013">
    <property type="protein sequence ID" value="KAF2870550.1"/>
    <property type="molecule type" value="Genomic_DNA"/>
</dbReference>
<dbReference type="Proteomes" id="UP000481861">
    <property type="component" value="Unassembled WGS sequence"/>
</dbReference>
<keyword evidence="2" id="KW-1185">Reference proteome</keyword>
<reference evidence="1 2" key="1">
    <citation type="submission" date="2020-01" db="EMBL/GenBank/DDBJ databases">
        <authorList>
            <consortium name="DOE Joint Genome Institute"/>
            <person name="Haridas S."/>
            <person name="Albert R."/>
            <person name="Binder M."/>
            <person name="Bloem J."/>
            <person name="Labutti K."/>
            <person name="Salamov A."/>
            <person name="Andreopoulos B."/>
            <person name="Baker S.E."/>
            <person name="Barry K."/>
            <person name="Bills G."/>
            <person name="Bluhm B.H."/>
            <person name="Cannon C."/>
            <person name="Castanera R."/>
            <person name="Culley D.E."/>
            <person name="Daum C."/>
            <person name="Ezra D."/>
            <person name="Gonzalez J.B."/>
            <person name="Henrissat B."/>
            <person name="Kuo A."/>
            <person name="Liang C."/>
            <person name="Lipzen A."/>
            <person name="Lutzoni F."/>
            <person name="Magnuson J."/>
            <person name="Mondo S."/>
            <person name="Nolan M."/>
            <person name="Ohm R."/>
            <person name="Pangilinan J."/>
            <person name="Park H.-J.H."/>
            <person name="Ramirez L."/>
            <person name="Alfaro M."/>
            <person name="Sun H."/>
            <person name="Tritt A."/>
            <person name="Yoshinaga Y."/>
            <person name="Zwiers L.-H.L."/>
            <person name="Turgeon B.G."/>
            <person name="Goodwin S.B."/>
            <person name="Spatafora J.W."/>
            <person name="Crous P.W."/>
            <person name="Grigoriev I.V."/>
        </authorList>
    </citation>
    <scope>NUCLEOTIDE SEQUENCE [LARGE SCALE GENOMIC DNA]</scope>
    <source>
        <strain evidence="1 2">CBS 611.86</strain>
    </source>
</reference>
<comment type="caution">
    <text evidence="1">The sequence shown here is derived from an EMBL/GenBank/DDBJ whole genome shotgun (WGS) entry which is preliminary data.</text>
</comment>
<organism evidence="1 2">
    <name type="scientific">Massariosphaeria phaeospora</name>
    <dbReference type="NCBI Taxonomy" id="100035"/>
    <lineage>
        <taxon>Eukaryota</taxon>
        <taxon>Fungi</taxon>
        <taxon>Dikarya</taxon>
        <taxon>Ascomycota</taxon>
        <taxon>Pezizomycotina</taxon>
        <taxon>Dothideomycetes</taxon>
        <taxon>Pleosporomycetidae</taxon>
        <taxon>Pleosporales</taxon>
        <taxon>Pleosporales incertae sedis</taxon>
        <taxon>Massariosphaeria</taxon>
    </lineage>
</organism>
<evidence type="ECO:0000313" key="2">
    <source>
        <dbReference type="Proteomes" id="UP000481861"/>
    </source>
</evidence>
<name>A0A7C8ICE0_9PLEO</name>
<dbReference type="OrthoDB" id="5314997at2759"/>
<evidence type="ECO:0000313" key="1">
    <source>
        <dbReference type="EMBL" id="KAF2870550.1"/>
    </source>
</evidence>
<gene>
    <name evidence="1" type="ORF">BDV95DRAFT_607710</name>
</gene>
<dbReference type="AlphaFoldDB" id="A0A7C8ICE0"/>
<sequence length="243" mass="27297">MDQPFRFLDLPKEIRLMVYERLPCQIKHCKLKLAEPVDFPKAKQPGASDDAWIILVVRSVSMAILVSSKLIYTEANTIVQNLATQFVQDAPPRIICSPFIRPSLMIDARSLHSLLDVWNSMGTRYATEIDYVVEDNHGSLLAFLALANQYLSSAINPDYNLTETAIAKWCSTFTPETYTHQSKTSAGLCTGTISKVMFDLGPQEVDFLDAKFSASYPTLMYEKVCINTGYQNGLIPTWENGIR</sequence>
<proteinExistence type="predicted"/>
<protein>
    <submittedName>
        <fullName evidence="1">Uncharacterized protein</fullName>
    </submittedName>
</protein>